<dbReference type="EMBL" id="CP155571">
    <property type="protein sequence ID" value="XFO72626.1"/>
    <property type="molecule type" value="Genomic_DNA"/>
</dbReference>
<feature type="transmembrane region" description="Helical" evidence="1">
    <location>
        <begin position="77"/>
        <end position="100"/>
    </location>
</feature>
<name>A0ABZ3J3Z9_SPOA4</name>
<dbReference type="RefSeq" id="WP_093791651.1">
    <property type="nucleotide sequence ID" value="NZ_CP155571.1"/>
</dbReference>
<proteinExistence type="predicted"/>
<keyword evidence="1" id="KW-1133">Transmembrane helix</keyword>
<feature type="transmembrane region" description="Helical" evidence="1">
    <location>
        <begin position="50"/>
        <end position="70"/>
    </location>
</feature>
<keyword evidence="1" id="KW-0472">Membrane</keyword>
<gene>
    <name evidence="2" type="ORF">SPACI_026790</name>
</gene>
<evidence type="ECO:0000313" key="2">
    <source>
        <dbReference type="EMBL" id="XFO72626.1"/>
    </source>
</evidence>
<accession>A0ABZ3J3Z9</accession>
<keyword evidence="3" id="KW-1185">Reference proteome</keyword>
<protein>
    <recommendedName>
        <fullName evidence="4">Integral membrane protein</fullName>
    </recommendedName>
</protein>
<evidence type="ECO:0000313" key="3">
    <source>
        <dbReference type="Proteomes" id="UP000216052"/>
    </source>
</evidence>
<reference evidence="2" key="1">
    <citation type="submission" date="2024-05" db="EMBL/GenBank/DDBJ databases">
        <title>Isolation and characterization of Sporomusa carbonis sp. nov., a carboxydotrophic hydrogenogen in the genus of Sporomusa isolated from a charcoal burning pile.</title>
        <authorList>
            <person name="Boeer T."/>
            <person name="Rosenbaum F."/>
            <person name="Eysell L."/>
            <person name="Mueller V."/>
            <person name="Daniel R."/>
            <person name="Poehlein A."/>
        </authorList>
    </citation>
    <scope>NUCLEOTIDE SEQUENCE [LARGE SCALE GENOMIC DNA]</scope>
    <source>
        <strain evidence="2">DSM 3132</strain>
    </source>
</reference>
<keyword evidence="1" id="KW-0812">Transmembrane</keyword>
<evidence type="ECO:0008006" key="4">
    <source>
        <dbReference type="Google" id="ProtNLM"/>
    </source>
</evidence>
<organism evidence="2 3">
    <name type="scientific">Sporomusa acidovorans (strain ATCC 49682 / DSM 3132 / Mol)</name>
    <dbReference type="NCBI Taxonomy" id="1123286"/>
    <lineage>
        <taxon>Bacteria</taxon>
        <taxon>Bacillati</taxon>
        <taxon>Bacillota</taxon>
        <taxon>Negativicutes</taxon>
        <taxon>Selenomonadales</taxon>
        <taxon>Sporomusaceae</taxon>
        <taxon>Sporomusa</taxon>
    </lineage>
</organism>
<dbReference type="Proteomes" id="UP000216052">
    <property type="component" value="Chromosome"/>
</dbReference>
<evidence type="ECO:0000256" key="1">
    <source>
        <dbReference type="SAM" id="Phobius"/>
    </source>
</evidence>
<sequence length="108" mass="11870">MYTWMILVLIILAILGSLWLRVCCLRANFDSAAPQIEPKPSPFSNAVQDLVSTAGGVYLSLVMIVSFLKIELPERIVITTISFDPLAMTAIVVAIIQPVFSKIFDGSR</sequence>